<accession>A0ABD5YQ17</accession>
<dbReference type="InterPro" id="IPR011059">
    <property type="entry name" value="Metal-dep_hydrolase_composite"/>
</dbReference>
<keyword evidence="4" id="KW-1185">Reference proteome</keyword>
<dbReference type="SUPFAM" id="SSF51338">
    <property type="entry name" value="Composite domain of metallo-dependent hydrolases"/>
    <property type="match status" value="1"/>
</dbReference>
<sequence length="486" mass="54588">MIDVIIYDALIVTIDEKYRIYKSGTIVINDGRVDTIRSTEPDDRTTEAEWVIDGTGKLVLPGLINAHAHLESSALRGIYSDLSYSELLVEMTILCQKLAKNELDYLAEAGVKLAALNFIRNGITTVCTMDIRPELGVPILGEFGLRALTGPLISDLFWDESISRQLSRAEAFIETYHETYNGRIQATVCPHDDMTLTREMWELVAETAQNHDVVVHTHLLEDSISNLNARANKGEDSIGLLDDVGLLNDQLLAAHFRTADEDDVRRIVDADASIAHCPSVFAYWSPDTTCEWMPLPTLREYDATVGLGLDDHYYHDNNDLFNEARQTRLMANHEWTANQITSRELVRMLTLEGAQSLSIEDQTGSIEPNKKADMVILDIDNPNFRPLNNIYSLISNTATGRDVETVIVDGTVLMHDNEVRTMDEEEIFHEVDEAVERYTEETGWEITLTGSNRPGTLSNVLDLPKRGPAHIVSRLAYQSIKDHFSL</sequence>
<feature type="domain" description="Amidohydrolase-related" evidence="2">
    <location>
        <begin position="58"/>
        <end position="412"/>
    </location>
</feature>
<dbReference type="GO" id="GO:0016787">
    <property type="term" value="F:hydrolase activity"/>
    <property type="evidence" value="ECO:0007669"/>
    <property type="project" value="UniProtKB-KW"/>
</dbReference>
<dbReference type="GeneID" id="76199155"/>
<dbReference type="InterPro" id="IPR006680">
    <property type="entry name" value="Amidohydro-rel"/>
</dbReference>
<evidence type="ECO:0000256" key="1">
    <source>
        <dbReference type="ARBA" id="ARBA00022801"/>
    </source>
</evidence>
<reference evidence="3 4" key="1">
    <citation type="journal article" date="2019" name="Int. J. Syst. Evol. Microbiol.">
        <title>The Global Catalogue of Microorganisms (GCM) 10K type strain sequencing project: providing services to taxonomists for standard genome sequencing and annotation.</title>
        <authorList>
            <consortium name="The Broad Institute Genomics Platform"/>
            <consortium name="The Broad Institute Genome Sequencing Center for Infectious Disease"/>
            <person name="Wu L."/>
            <person name="Ma J."/>
        </authorList>
    </citation>
    <scope>NUCLEOTIDE SEQUENCE [LARGE SCALE GENOMIC DNA]</scope>
    <source>
        <strain evidence="3 4">RDMS1</strain>
    </source>
</reference>
<dbReference type="InterPro" id="IPR050287">
    <property type="entry name" value="MTA/SAH_deaminase"/>
</dbReference>
<protein>
    <submittedName>
        <fullName evidence="3">Amidohydrolase family protein</fullName>
    </submittedName>
</protein>
<dbReference type="SUPFAM" id="SSF51556">
    <property type="entry name" value="Metallo-dependent hydrolases"/>
    <property type="match status" value="1"/>
</dbReference>
<name>A0ABD5YQ17_9EURY</name>
<dbReference type="Proteomes" id="UP001596417">
    <property type="component" value="Unassembled WGS sequence"/>
</dbReference>
<dbReference type="EMBL" id="JBHTAX010000001">
    <property type="protein sequence ID" value="MFC7189595.1"/>
    <property type="molecule type" value="Genomic_DNA"/>
</dbReference>
<dbReference type="InterPro" id="IPR032466">
    <property type="entry name" value="Metal_Hydrolase"/>
</dbReference>
<dbReference type="PANTHER" id="PTHR43794">
    <property type="entry name" value="AMINOHYDROLASE SSNA-RELATED"/>
    <property type="match status" value="1"/>
</dbReference>
<dbReference type="AlphaFoldDB" id="A0ABD5YQ17"/>
<comment type="caution">
    <text evidence="3">The sequence shown here is derived from an EMBL/GenBank/DDBJ whole genome shotgun (WGS) entry which is preliminary data.</text>
</comment>
<organism evidence="3 4">
    <name type="scientific">Halocatena marina</name>
    <dbReference type="NCBI Taxonomy" id="2934937"/>
    <lineage>
        <taxon>Archaea</taxon>
        <taxon>Methanobacteriati</taxon>
        <taxon>Methanobacteriota</taxon>
        <taxon>Stenosarchaea group</taxon>
        <taxon>Halobacteria</taxon>
        <taxon>Halobacteriales</taxon>
        <taxon>Natronomonadaceae</taxon>
        <taxon>Halocatena</taxon>
    </lineage>
</organism>
<keyword evidence="1" id="KW-0378">Hydrolase</keyword>
<evidence type="ECO:0000313" key="4">
    <source>
        <dbReference type="Proteomes" id="UP001596417"/>
    </source>
</evidence>
<dbReference type="Pfam" id="PF01979">
    <property type="entry name" value="Amidohydro_1"/>
    <property type="match status" value="1"/>
</dbReference>
<evidence type="ECO:0000313" key="3">
    <source>
        <dbReference type="EMBL" id="MFC7189595.1"/>
    </source>
</evidence>
<dbReference type="RefSeq" id="WP_264554870.1">
    <property type="nucleotide sequence ID" value="NZ_CP109979.1"/>
</dbReference>
<dbReference type="Gene3D" id="3.20.20.140">
    <property type="entry name" value="Metal-dependent hydrolases"/>
    <property type="match status" value="1"/>
</dbReference>
<proteinExistence type="predicted"/>
<gene>
    <name evidence="3" type="ORF">ACFQL7_06810</name>
</gene>
<dbReference type="Gene3D" id="2.30.40.10">
    <property type="entry name" value="Urease, subunit C, domain 1"/>
    <property type="match status" value="1"/>
</dbReference>
<evidence type="ECO:0000259" key="2">
    <source>
        <dbReference type="Pfam" id="PF01979"/>
    </source>
</evidence>
<dbReference type="PANTHER" id="PTHR43794:SF11">
    <property type="entry name" value="AMIDOHYDROLASE-RELATED DOMAIN-CONTAINING PROTEIN"/>
    <property type="match status" value="1"/>
</dbReference>